<gene>
    <name evidence="2" type="ORF">E1298_05325</name>
</gene>
<sequence>MTATALPALFWSVTDRPRRRRPDPLPAVPDGGAEATPAAIFTSPAEAAPRTTLLALDVVASGPRYRDHAVRSHFRRQTHAVLREAFEIGALPWWEFRREDRGDGILITAPPRIPPVDLLDP</sequence>
<dbReference type="Proteomes" id="UP000294513">
    <property type="component" value="Unassembled WGS sequence"/>
</dbReference>
<keyword evidence="3" id="KW-1185">Reference proteome</keyword>
<organism evidence="2 3">
    <name type="scientific">Actinomadura rubrisoli</name>
    <dbReference type="NCBI Taxonomy" id="2530368"/>
    <lineage>
        <taxon>Bacteria</taxon>
        <taxon>Bacillati</taxon>
        <taxon>Actinomycetota</taxon>
        <taxon>Actinomycetes</taxon>
        <taxon>Streptosporangiales</taxon>
        <taxon>Thermomonosporaceae</taxon>
        <taxon>Actinomadura</taxon>
    </lineage>
</organism>
<dbReference type="RefSeq" id="WP_207944453.1">
    <property type="nucleotide sequence ID" value="NZ_SMKU01000013.1"/>
</dbReference>
<protein>
    <submittedName>
        <fullName evidence="2">Uncharacterized protein</fullName>
    </submittedName>
</protein>
<comment type="caution">
    <text evidence="2">The sequence shown here is derived from an EMBL/GenBank/DDBJ whole genome shotgun (WGS) entry which is preliminary data.</text>
</comment>
<feature type="region of interest" description="Disordered" evidence="1">
    <location>
        <begin position="16"/>
        <end position="36"/>
    </location>
</feature>
<evidence type="ECO:0000313" key="3">
    <source>
        <dbReference type="Proteomes" id="UP000294513"/>
    </source>
</evidence>
<reference evidence="2 3" key="1">
    <citation type="submission" date="2019-03" db="EMBL/GenBank/DDBJ databases">
        <title>Draft genome sequences of novel Actinobacteria.</title>
        <authorList>
            <person name="Sahin N."/>
            <person name="Ay H."/>
            <person name="Saygin H."/>
        </authorList>
    </citation>
    <scope>NUCLEOTIDE SEQUENCE [LARGE SCALE GENOMIC DNA]</scope>
    <source>
        <strain evidence="2 3">H3C3</strain>
    </source>
</reference>
<evidence type="ECO:0000256" key="1">
    <source>
        <dbReference type="SAM" id="MobiDB-lite"/>
    </source>
</evidence>
<feature type="non-terminal residue" evidence="2">
    <location>
        <position position="121"/>
    </location>
</feature>
<proteinExistence type="predicted"/>
<dbReference type="EMBL" id="SMKU01000013">
    <property type="protein sequence ID" value="TDD95289.1"/>
    <property type="molecule type" value="Genomic_DNA"/>
</dbReference>
<evidence type="ECO:0000313" key="2">
    <source>
        <dbReference type="EMBL" id="TDD95289.1"/>
    </source>
</evidence>
<name>A0A4R5C918_9ACTN</name>
<accession>A0A4R5C918</accession>
<dbReference type="AlphaFoldDB" id="A0A4R5C918"/>